<evidence type="ECO:0000313" key="5">
    <source>
        <dbReference type="Proteomes" id="UP001207742"/>
    </source>
</evidence>
<accession>A0ABT3IPD5</accession>
<evidence type="ECO:0000259" key="2">
    <source>
        <dbReference type="Pfam" id="PF04773"/>
    </source>
</evidence>
<gene>
    <name evidence="4" type="ORF">OL497_18105</name>
</gene>
<dbReference type="InterPro" id="IPR032508">
    <property type="entry name" value="FecR_C"/>
</dbReference>
<dbReference type="InterPro" id="IPR006860">
    <property type="entry name" value="FecR"/>
</dbReference>
<reference evidence="4 5" key="1">
    <citation type="submission" date="2022-10" db="EMBL/GenBank/DDBJ databases">
        <title>Chitinophaga nivalis PC15 sp. nov., isolated from Pyeongchang county, South Korea.</title>
        <authorList>
            <person name="Trinh H.N."/>
        </authorList>
    </citation>
    <scope>NUCLEOTIDE SEQUENCE [LARGE SCALE GENOMIC DNA]</scope>
    <source>
        <strain evidence="4 5">PC14</strain>
    </source>
</reference>
<dbReference type="PANTHER" id="PTHR30273:SF2">
    <property type="entry name" value="PROTEIN FECR"/>
    <property type="match status" value="1"/>
</dbReference>
<feature type="domain" description="Protein FecR C-terminal" evidence="3">
    <location>
        <begin position="268"/>
        <end position="332"/>
    </location>
</feature>
<sequence length="342" mass="37375">MNIQQAQALTQKVLAGEASPEEKAMLQQYMTDHAHSPGLADDLLPLSILEHTPGYTLPAGMEERILRPVIGVTPTQATNKKSPTLLYYLKRACVAAILLGICLLMYQRFSPAPSPHLAVTLQMDSVSTAKGTSKVVLLPDGTRIRLNGGTTLRYPAVFSENKREVYLNGEAFFEVNKDLDHPFIIHAATFTTTVLGTSFNIRSAGKQDLAEVAVATGKVQVAITGQPSQDAITLLTPGEKATYHSGHSTGWKKSQTPIASIGAWRNREFIYDQTPLSIILSDLENAYGLNFQVKNNRVLSCTYSVKFKQMTAKQIMATLALMSEVRFLTKDSLIEVSGNSCN</sequence>
<dbReference type="Gene3D" id="3.55.50.30">
    <property type="match status" value="1"/>
</dbReference>
<keyword evidence="5" id="KW-1185">Reference proteome</keyword>
<name>A0ABT3IPD5_9BACT</name>
<keyword evidence="1" id="KW-1133">Transmembrane helix</keyword>
<feature type="transmembrane region" description="Helical" evidence="1">
    <location>
        <begin position="88"/>
        <end position="106"/>
    </location>
</feature>
<dbReference type="Pfam" id="PF16344">
    <property type="entry name" value="FecR_C"/>
    <property type="match status" value="1"/>
</dbReference>
<evidence type="ECO:0000313" key="4">
    <source>
        <dbReference type="EMBL" id="MCW3485825.1"/>
    </source>
</evidence>
<dbReference type="Pfam" id="PF04773">
    <property type="entry name" value="FecR"/>
    <property type="match status" value="1"/>
</dbReference>
<keyword evidence="1" id="KW-0812">Transmembrane</keyword>
<evidence type="ECO:0000256" key="1">
    <source>
        <dbReference type="SAM" id="Phobius"/>
    </source>
</evidence>
<dbReference type="RefSeq" id="WP_264732643.1">
    <property type="nucleotide sequence ID" value="NZ_JAPDNR010000001.1"/>
</dbReference>
<dbReference type="Gene3D" id="2.60.120.1440">
    <property type="match status" value="1"/>
</dbReference>
<dbReference type="PANTHER" id="PTHR30273">
    <property type="entry name" value="PERIPLASMIC SIGNAL SENSOR AND SIGMA FACTOR ACTIVATOR FECR-RELATED"/>
    <property type="match status" value="1"/>
</dbReference>
<protein>
    <submittedName>
        <fullName evidence="4">FecR domain-containing protein</fullName>
    </submittedName>
</protein>
<comment type="caution">
    <text evidence="4">The sequence shown here is derived from an EMBL/GenBank/DDBJ whole genome shotgun (WGS) entry which is preliminary data.</text>
</comment>
<proteinExistence type="predicted"/>
<evidence type="ECO:0000259" key="3">
    <source>
        <dbReference type="Pfam" id="PF16344"/>
    </source>
</evidence>
<dbReference type="PIRSF" id="PIRSF018266">
    <property type="entry name" value="FecR"/>
    <property type="match status" value="1"/>
</dbReference>
<organism evidence="4 5">
    <name type="scientific">Chitinophaga nivalis</name>
    <dbReference type="NCBI Taxonomy" id="2991709"/>
    <lineage>
        <taxon>Bacteria</taxon>
        <taxon>Pseudomonadati</taxon>
        <taxon>Bacteroidota</taxon>
        <taxon>Chitinophagia</taxon>
        <taxon>Chitinophagales</taxon>
        <taxon>Chitinophagaceae</taxon>
        <taxon>Chitinophaga</taxon>
    </lineage>
</organism>
<keyword evidence="1" id="KW-0472">Membrane</keyword>
<feature type="domain" description="FecR protein" evidence="2">
    <location>
        <begin position="124"/>
        <end position="220"/>
    </location>
</feature>
<dbReference type="Proteomes" id="UP001207742">
    <property type="component" value="Unassembled WGS sequence"/>
</dbReference>
<dbReference type="InterPro" id="IPR012373">
    <property type="entry name" value="Ferrdict_sens_TM"/>
</dbReference>
<dbReference type="EMBL" id="JAPDNS010000002">
    <property type="protein sequence ID" value="MCW3485825.1"/>
    <property type="molecule type" value="Genomic_DNA"/>
</dbReference>